<dbReference type="Gene3D" id="3.40.50.720">
    <property type="entry name" value="NAD(P)-binding Rossmann-like Domain"/>
    <property type="match status" value="1"/>
</dbReference>
<proteinExistence type="predicted"/>
<dbReference type="PANTHER" id="PTHR15020:SF45">
    <property type="entry name" value="NAD(P)-BINDING DOMAIN-CONTAINING PROTEIN"/>
    <property type="match status" value="1"/>
</dbReference>
<dbReference type="CDD" id="cd05243">
    <property type="entry name" value="SDR_a5"/>
    <property type="match status" value="1"/>
</dbReference>
<name>A0A8J4C5H8_9CHLO</name>
<dbReference type="EMBL" id="BNCP01000007">
    <property type="protein sequence ID" value="GIL75167.1"/>
    <property type="molecule type" value="Genomic_DNA"/>
</dbReference>
<evidence type="ECO:0000313" key="3">
    <source>
        <dbReference type="Proteomes" id="UP000747110"/>
    </source>
</evidence>
<comment type="caution">
    <text evidence="2">The sequence shown here is derived from an EMBL/GenBank/DDBJ whole genome shotgun (WGS) entry which is preliminary data.</text>
</comment>
<dbReference type="SUPFAM" id="SSF51735">
    <property type="entry name" value="NAD(P)-binding Rossmann-fold domains"/>
    <property type="match status" value="1"/>
</dbReference>
<feature type="domain" description="NAD(P)-binding" evidence="1">
    <location>
        <begin position="99"/>
        <end position="285"/>
    </location>
</feature>
<dbReference type="InterPro" id="IPR036291">
    <property type="entry name" value="NAD(P)-bd_dom_sf"/>
</dbReference>
<gene>
    <name evidence="2" type="ORF">Vretifemale_5004</name>
</gene>
<sequence length="312" mass="33490">VGFPPKAASCDDLLCCSFRQTLRSVAYWDLPCTGASTAFIQPTMQAQKLTQATSCSARIQPFVRISRISSVRPSRPVTMRATASYELDPDNASILVCGGGGVALHVTRKLKDMGSWVWMMQRTDVRKAEIEKMMAFVPKGDALNKDDVQRVFDGIEEVDAVVCTLGGTIADPRVDSEGNINVIDAAIKKGVKKFILVTSVGCGDSKDAPGERVYNILKPVLVEKDKAEEHLKAAGAAGKLTYVIIRPGGLVSEPATGNAIVTEDNTVSGQIHREDVAALVVKALFSKKADNKVLTAIDPTKVPGPECKAFQL</sequence>
<dbReference type="Pfam" id="PF13460">
    <property type="entry name" value="NAD_binding_10"/>
    <property type="match status" value="1"/>
</dbReference>
<evidence type="ECO:0000313" key="2">
    <source>
        <dbReference type="EMBL" id="GIL75167.1"/>
    </source>
</evidence>
<keyword evidence="3" id="KW-1185">Reference proteome</keyword>
<dbReference type="Proteomes" id="UP000747110">
    <property type="component" value="Unassembled WGS sequence"/>
</dbReference>
<organism evidence="2 3">
    <name type="scientific">Volvox reticuliferus</name>
    <dbReference type="NCBI Taxonomy" id="1737510"/>
    <lineage>
        <taxon>Eukaryota</taxon>
        <taxon>Viridiplantae</taxon>
        <taxon>Chlorophyta</taxon>
        <taxon>core chlorophytes</taxon>
        <taxon>Chlorophyceae</taxon>
        <taxon>CS clade</taxon>
        <taxon>Chlamydomonadales</taxon>
        <taxon>Volvocaceae</taxon>
        <taxon>Volvox</taxon>
    </lineage>
</organism>
<dbReference type="PANTHER" id="PTHR15020">
    <property type="entry name" value="FLAVIN REDUCTASE-RELATED"/>
    <property type="match status" value="1"/>
</dbReference>
<evidence type="ECO:0000259" key="1">
    <source>
        <dbReference type="Pfam" id="PF13460"/>
    </source>
</evidence>
<dbReference type="OrthoDB" id="419598at2759"/>
<dbReference type="AlphaFoldDB" id="A0A8J4C5H8"/>
<feature type="non-terminal residue" evidence="2">
    <location>
        <position position="1"/>
    </location>
</feature>
<dbReference type="InterPro" id="IPR016040">
    <property type="entry name" value="NAD(P)-bd_dom"/>
</dbReference>
<protein>
    <recommendedName>
        <fullName evidence="1">NAD(P)-binding domain-containing protein</fullName>
    </recommendedName>
</protein>
<accession>A0A8J4C5H8</accession>
<reference evidence="2" key="1">
    <citation type="journal article" date="2021" name="Proc. Natl. Acad. Sci. U.S.A.">
        <title>Three genomes in the algal genus Volvox reveal the fate of a haploid sex-determining region after a transition to homothallism.</title>
        <authorList>
            <person name="Yamamoto K."/>
            <person name="Hamaji T."/>
            <person name="Kawai-Toyooka H."/>
            <person name="Matsuzaki R."/>
            <person name="Takahashi F."/>
            <person name="Nishimura Y."/>
            <person name="Kawachi M."/>
            <person name="Noguchi H."/>
            <person name="Minakuchi Y."/>
            <person name="Umen J.G."/>
            <person name="Toyoda A."/>
            <person name="Nozaki H."/>
        </authorList>
    </citation>
    <scope>NUCLEOTIDE SEQUENCE</scope>
    <source>
        <strain evidence="2">NIES-3786</strain>
    </source>
</reference>